<reference evidence="1" key="2">
    <citation type="journal article" date="2015" name="Fish Shellfish Immunol.">
        <title>Early steps in the European eel (Anguilla anguilla)-Vibrio vulnificus interaction in the gills: Role of the RtxA13 toxin.</title>
        <authorList>
            <person name="Callol A."/>
            <person name="Pajuelo D."/>
            <person name="Ebbesson L."/>
            <person name="Teles M."/>
            <person name="MacKenzie S."/>
            <person name="Amaro C."/>
        </authorList>
    </citation>
    <scope>NUCLEOTIDE SEQUENCE</scope>
</reference>
<sequence length="31" mass="3347">MLCGKLPPSGKEVLQRGIEEIAQNPSAVDEH</sequence>
<proteinExistence type="predicted"/>
<protein>
    <submittedName>
        <fullName evidence="1">Uncharacterized protein</fullName>
    </submittedName>
</protein>
<dbReference type="AlphaFoldDB" id="A0A0E9S9X0"/>
<name>A0A0E9S9X0_ANGAN</name>
<dbReference type="EMBL" id="GBXM01071102">
    <property type="protein sequence ID" value="JAH37475.1"/>
    <property type="molecule type" value="Transcribed_RNA"/>
</dbReference>
<accession>A0A0E9S9X0</accession>
<evidence type="ECO:0000313" key="1">
    <source>
        <dbReference type="EMBL" id="JAH37475.1"/>
    </source>
</evidence>
<reference evidence="1" key="1">
    <citation type="submission" date="2014-11" db="EMBL/GenBank/DDBJ databases">
        <authorList>
            <person name="Amaro Gonzalez C."/>
        </authorList>
    </citation>
    <scope>NUCLEOTIDE SEQUENCE</scope>
</reference>
<organism evidence="1">
    <name type="scientific">Anguilla anguilla</name>
    <name type="common">European freshwater eel</name>
    <name type="synonym">Muraena anguilla</name>
    <dbReference type="NCBI Taxonomy" id="7936"/>
    <lineage>
        <taxon>Eukaryota</taxon>
        <taxon>Metazoa</taxon>
        <taxon>Chordata</taxon>
        <taxon>Craniata</taxon>
        <taxon>Vertebrata</taxon>
        <taxon>Euteleostomi</taxon>
        <taxon>Actinopterygii</taxon>
        <taxon>Neopterygii</taxon>
        <taxon>Teleostei</taxon>
        <taxon>Anguilliformes</taxon>
        <taxon>Anguillidae</taxon>
        <taxon>Anguilla</taxon>
    </lineage>
</organism>